<proteinExistence type="predicted"/>
<keyword evidence="2" id="KW-1185">Reference proteome</keyword>
<evidence type="ECO:0000313" key="1">
    <source>
        <dbReference type="EMBL" id="QKG84708.1"/>
    </source>
</evidence>
<dbReference type="KEGG" id="kpul:GXN76_09650"/>
<dbReference type="Proteomes" id="UP000503088">
    <property type="component" value="Chromosome"/>
</dbReference>
<protein>
    <submittedName>
        <fullName evidence="1">Bacteriocin</fullName>
    </submittedName>
</protein>
<organism evidence="1 2">
    <name type="scientific">Kroppenstedtia pulmonis</name>
    <dbReference type="NCBI Taxonomy" id="1380685"/>
    <lineage>
        <taxon>Bacteria</taxon>
        <taxon>Bacillati</taxon>
        <taxon>Bacillota</taxon>
        <taxon>Bacilli</taxon>
        <taxon>Bacillales</taxon>
        <taxon>Thermoactinomycetaceae</taxon>
        <taxon>Kroppenstedtia</taxon>
    </lineage>
</organism>
<dbReference type="Gene3D" id="2.60.40.2850">
    <property type="match status" value="1"/>
</dbReference>
<dbReference type="InterPro" id="IPR006540">
    <property type="entry name" value="Lactococcin_972"/>
</dbReference>
<evidence type="ECO:0000313" key="2">
    <source>
        <dbReference type="Proteomes" id="UP000503088"/>
    </source>
</evidence>
<sequence length="102" mass="10863">MIVPSADAASSGVELKNSDVTPFASKKVGGGVWEYGTYKEGGIKTVYSYYWHPTKVHGASAQLGANTPARACAKKDKTARARVSGKTNATGYAYWNTTCKPK</sequence>
<dbReference type="AlphaFoldDB" id="A0A7D3XS15"/>
<accession>A0A7D3XS15</accession>
<reference evidence="1 2" key="1">
    <citation type="submission" date="2020-01" db="EMBL/GenBank/DDBJ databases">
        <authorList>
            <person name="Gulvik C.A."/>
            <person name="Batra D.G."/>
        </authorList>
    </citation>
    <scope>NUCLEOTIDE SEQUENCE [LARGE SCALE GENOMIC DNA]</scope>
    <source>
        <strain evidence="1 2">W9323</strain>
    </source>
</reference>
<dbReference type="RefSeq" id="WP_173222680.1">
    <property type="nucleotide sequence ID" value="NZ_CP048104.1"/>
</dbReference>
<dbReference type="EMBL" id="CP048104">
    <property type="protein sequence ID" value="QKG84708.1"/>
    <property type="molecule type" value="Genomic_DNA"/>
</dbReference>
<dbReference type="Pfam" id="PF09683">
    <property type="entry name" value="Lactococcin_972"/>
    <property type="match status" value="1"/>
</dbReference>
<name>A0A7D3XS15_9BACL</name>
<gene>
    <name evidence="1" type="ORF">GXN76_09650</name>
</gene>